<keyword evidence="2" id="KW-1185">Reference proteome</keyword>
<accession>A0A151QND8</accession>
<dbReference type="PANTHER" id="PTHR33240">
    <property type="entry name" value="OS08G0508500 PROTEIN"/>
    <property type="match status" value="1"/>
</dbReference>
<sequence length="153" mass="17227">MVKEAQMQPSNMIVRAFDGSRREVMGEVVLPIQVGLTIFNVEFQVMDIAPTYICFLGRPWIHQARPVPSTLHQKVKFVVDNKLVVVQIEEDIIISKPLTIPYVEVVQQGLGYEPTTKLKKGEPIILTLYEIFQSTGIRASCGTTLVIRSTRSL</sequence>
<dbReference type="PANTHER" id="PTHR33240:SF15">
    <property type="entry name" value="GAG-PRO-LIKE PROTEIN"/>
    <property type="match status" value="1"/>
</dbReference>
<organism evidence="1 2">
    <name type="scientific">Cajanus cajan</name>
    <name type="common">Pigeon pea</name>
    <name type="synonym">Cajanus indicus</name>
    <dbReference type="NCBI Taxonomy" id="3821"/>
    <lineage>
        <taxon>Eukaryota</taxon>
        <taxon>Viridiplantae</taxon>
        <taxon>Streptophyta</taxon>
        <taxon>Embryophyta</taxon>
        <taxon>Tracheophyta</taxon>
        <taxon>Spermatophyta</taxon>
        <taxon>Magnoliopsida</taxon>
        <taxon>eudicotyledons</taxon>
        <taxon>Gunneridae</taxon>
        <taxon>Pentapetalae</taxon>
        <taxon>rosids</taxon>
        <taxon>fabids</taxon>
        <taxon>Fabales</taxon>
        <taxon>Fabaceae</taxon>
        <taxon>Papilionoideae</taxon>
        <taxon>50 kb inversion clade</taxon>
        <taxon>NPAAA clade</taxon>
        <taxon>indigoferoid/millettioid clade</taxon>
        <taxon>Phaseoleae</taxon>
        <taxon>Cajanus</taxon>
    </lineage>
</organism>
<proteinExistence type="predicted"/>
<dbReference type="AlphaFoldDB" id="A0A151QND8"/>
<evidence type="ECO:0000313" key="2">
    <source>
        <dbReference type="Proteomes" id="UP000075243"/>
    </source>
</evidence>
<dbReference type="InterPro" id="IPR021109">
    <property type="entry name" value="Peptidase_aspartic_dom_sf"/>
</dbReference>
<reference evidence="1" key="1">
    <citation type="journal article" date="2012" name="Nat. Biotechnol.">
        <title>Draft genome sequence of pigeonpea (Cajanus cajan), an orphan legume crop of resource-poor farmers.</title>
        <authorList>
            <person name="Varshney R.K."/>
            <person name="Chen W."/>
            <person name="Li Y."/>
            <person name="Bharti A.K."/>
            <person name="Saxena R.K."/>
            <person name="Schlueter J.A."/>
            <person name="Donoghue M.T."/>
            <person name="Azam S."/>
            <person name="Fan G."/>
            <person name="Whaley A.M."/>
            <person name="Farmer A.D."/>
            <person name="Sheridan J."/>
            <person name="Iwata A."/>
            <person name="Tuteja R."/>
            <person name="Penmetsa R.V."/>
            <person name="Wu W."/>
            <person name="Upadhyaya H.D."/>
            <person name="Yang S.P."/>
            <person name="Shah T."/>
            <person name="Saxena K.B."/>
            <person name="Michael T."/>
            <person name="McCombie W.R."/>
            <person name="Yang B."/>
            <person name="Zhang G."/>
            <person name="Yang H."/>
            <person name="Wang J."/>
            <person name="Spillane C."/>
            <person name="Cook D.R."/>
            <person name="May G.D."/>
            <person name="Xu X."/>
            <person name="Jackson S.A."/>
        </authorList>
    </citation>
    <scope>NUCLEOTIDE SEQUENCE [LARGE SCALE GENOMIC DNA]</scope>
</reference>
<name>A0A151QND8_CAJCA</name>
<dbReference type="Gene3D" id="2.40.70.10">
    <property type="entry name" value="Acid Proteases"/>
    <property type="match status" value="1"/>
</dbReference>
<gene>
    <name evidence="1" type="ORF">KK1_047677</name>
</gene>
<dbReference type="EMBL" id="KQ485643">
    <property type="protein sequence ID" value="KYP31819.1"/>
    <property type="molecule type" value="Genomic_DNA"/>
</dbReference>
<evidence type="ECO:0000313" key="1">
    <source>
        <dbReference type="EMBL" id="KYP31819.1"/>
    </source>
</evidence>
<dbReference type="Gramene" id="C.cajan_46370.t">
    <property type="protein sequence ID" value="C.cajan_46370.t.cds1"/>
    <property type="gene ID" value="C.cajan_46370"/>
</dbReference>
<dbReference type="STRING" id="3821.A0A151QND8"/>
<protein>
    <submittedName>
        <fullName evidence="1">Uncharacterized protein</fullName>
    </submittedName>
</protein>
<dbReference type="Proteomes" id="UP000075243">
    <property type="component" value="Unassembled WGS sequence"/>
</dbReference>